<proteinExistence type="predicted"/>
<comment type="caution">
    <text evidence="3">The sequence shown here is derived from an EMBL/GenBank/DDBJ whole genome shotgun (WGS) entry which is preliminary data.</text>
</comment>
<accession>A0ABU9X0G1</accession>
<name>A0ABU9X0G1_9MICC</name>
<sequence>MDSPSTPPVAIRPSGPETKPPLKPGRTLAVVSLVFGAVALLTAWVPLVNVAGMGLAAAGAVCGGIALARRSGARGLARAGLAVCLASIPMAYTVNQTAARVISESNAQFEKSMATFKAKAKAQRTVEFRVTTNAPAVVSYLGGDGSQRTRITEDWSTEFTETGMLISMLDVVADPAAKSAKVSCEIIIDGQSVSKETGTAPYASASCYGSDSDGPLHVPE</sequence>
<keyword evidence="2" id="KW-0472">Membrane</keyword>
<keyword evidence="2" id="KW-0812">Transmembrane</keyword>
<evidence type="ECO:0000313" key="4">
    <source>
        <dbReference type="Proteomes" id="UP001422074"/>
    </source>
</evidence>
<protein>
    <recommendedName>
        <fullName evidence="5">MmpS family membrane protein</fullName>
    </recommendedName>
</protein>
<dbReference type="EMBL" id="JBDFRB010000008">
    <property type="protein sequence ID" value="MEN2744937.1"/>
    <property type="molecule type" value="Genomic_DNA"/>
</dbReference>
<dbReference type="Proteomes" id="UP001422074">
    <property type="component" value="Unassembled WGS sequence"/>
</dbReference>
<dbReference type="InterPro" id="IPR038468">
    <property type="entry name" value="MmpS_C"/>
</dbReference>
<feature type="region of interest" description="Disordered" evidence="1">
    <location>
        <begin position="197"/>
        <end position="220"/>
    </location>
</feature>
<organism evidence="3 4">
    <name type="scientific">Sinomonas halotolerans</name>
    <dbReference type="NCBI Taxonomy" id="1644133"/>
    <lineage>
        <taxon>Bacteria</taxon>
        <taxon>Bacillati</taxon>
        <taxon>Actinomycetota</taxon>
        <taxon>Actinomycetes</taxon>
        <taxon>Micrococcales</taxon>
        <taxon>Micrococcaceae</taxon>
        <taxon>Sinomonas</taxon>
    </lineage>
</organism>
<feature type="transmembrane region" description="Helical" evidence="2">
    <location>
        <begin position="27"/>
        <end position="45"/>
    </location>
</feature>
<reference evidence="3 4" key="1">
    <citation type="submission" date="2024-05" db="EMBL/GenBank/DDBJ databases">
        <title>Sinomonas sp. nov., isolated from a waste landfill.</title>
        <authorList>
            <person name="Zhao Y."/>
        </authorList>
    </citation>
    <scope>NUCLEOTIDE SEQUENCE [LARGE SCALE GENOMIC DNA]</scope>
    <source>
        <strain evidence="3 4">CCTCC AB2014300</strain>
    </source>
</reference>
<evidence type="ECO:0000313" key="3">
    <source>
        <dbReference type="EMBL" id="MEN2744937.1"/>
    </source>
</evidence>
<gene>
    <name evidence="3" type="ORF">ABCQ75_10370</name>
</gene>
<evidence type="ECO:0000256" key="2">
    <source>
        <dbReference type="SAM" id="Phobius"/>
    </source>
</evidence>
<dbReference type="RefSeq" id="WP_345885292.1">
    <property type="nucleotide sequence ID" value="NZ_JBDFRB010000008.1"/>
</dbReference>
<keyword evidence="2" id="KW-1133">Transmembrane helix</keyword>
<evidence type="ECO:0000256" key="1">
    <source>
        <dbReference type="SAM" id="MobiDB-lite"/>
    </source>
</evidence>
<feature type="region of interest" description="Disordered" evidence="1">
    <location>
        <begin position="1"/>
        <end position="22"/>
    </location>
</feature>
<keyword evidence="4" id="KW-1185">Reference proteome</keyword>
<dbReference type="Gene3D" id="2.60.40.2880">
    <property type="entry name" value="MmpS1-5, C-terminal soluble domain"/>
    <property type="match status" value="1"/>
</dbReference>
<evidence type="ECO:0008006" key="5">
    <source>
        <dbReference type="Google" id="ProtNLM"/>
    </source>
</evidence>